<evidence type="ECO:0000256" key="1">
    <source>
        <dbReference type="SAM" id="MobiDB-lite"/>
    </source>
</evidence>
<dbReference type="SUPFAM" id="SSF48113">
    <property type="entry name" value="Heme-dependent peroxidases"/>
    <property type="match status" value="1"/>
</dbReference>
<name>A0AAV0RX30_9ROSI</name>
<dbReference type="AlphaFoldDB" id="A0AAV0RX30"/>
<dbReference type="GO" id="GO:0020037">
    <property type="term" value="F:heme binding"/>
    <property type="evidence" value="ECO:0007669"/>
    <property type="project" value="InterPro"/>
</dbReference>
<feature type="region of interest" description="Disordered" evidence="1">
    <location>
        <begin position="1"/>
        <end position="26"/>
    </location>
</feature>
<evidence type="ECO:0000313" key="2">
    <source>
        <dbReference type="EMBL" id="CAI0625433.1"/>
    </source>
</evidence>
<keyword evidence="3" id="KW-1185">Reference proteome</keyword>
<reference evidence="2" key="1">
    <citation type="submission" date="2022-08" db="EMBL/GenBank/DDBJ databases">
        <authorList>
            <person name="Gutierrez-Valencia J."/>
        </authorList>
    </citation>
    <scope>NUCLEOTIDE SEQUENCE</scope>
</reference>
<dbReference type="InterPro" id="IPR010255">
    <property type="entry name" value="Haem_peroxidase_sf"/>
</dbReference>
<protein>
    <recommendedName>
        <fullName evidence="4">Peroxidase</fullName>
    </recommendedName>
</protein>
<dbReference type="Gene3D" id="1.10.520.10">
    <property type="match status" value="1"/>
</dbReference>
<evidence type="ECO:0008006" key="4">
    <source>
        <dbReference type="Google" id="ProtNLM"/>
    </source>
</evidence>
<dbReference type="EMBL" id="CAMGYJ010000011">
    <property type="protein sequence ID" value="CAI0625433.1"/>
    <property type="molecule type" value="Genomic_DNA"/>
</dbReference>
<accession>A0AAV0RX30</accession>
<feature type="compositionally biased region" description="Polar residues" evidence="1">
    <location>
        <begin position="1"/>
        <end position="11"/>
    </location>
</feature>
<evidence type="ECO:0000313" key="3">
    <source>
        <dbReference type="Proteomes" id="UP001154282"/>
    </source>
</evidence>
<dbReference type="Proteomes" id="UP001154282">
    <property type="component" value="Unassembled WGS sequence"/>
</dbReference>
<comment type="caution">
    <text evidence="2">The sequence shown here is derived from an EMBL/GenBank/DDBJ whole genome shotgun (WGS) entry which is preliminary data.</text>
</comment>
<dbReference type="GO" id="GO:0006979">
    <property type="term" value="P:response to oxidative stress"/>
    <property type="evidence" value="ECO:0007669"/>
    <property type="project" value="InterPro"/>
</dbReference>
<sequence>MVRMTNIQPKTGPNGEIRKACHKVNS</sequence>
<organism evidence="2 3">
    <name type="scientific">Linum tenue</name>
    <dbReference type="NCBI Taxonomy" id="586396"/>
    <lineage>
        <taxon>Eukaryota</taxon>
        <taxon>Viridiplantae</taxon>
        <taxon>Streptophyta</taxon>
        <taxon>Embryophyta</taxon>
        <taxon>Tracheophyta</taxon>
        <taxon>Spermatophyta</taxon>
        <taxon>Magnoliopsida</taxon>
        <taxon>eudicotyledons</taxon>
        <taxon>Gunneridae</taxon>
        <taxon>Pentapetalae</taxon>
        <taxon>rosids</taxon>
        <taxon>fabids</taxon>
        <taxon>Malpighiales</taxon>
        <taxon>Linaceae</taxon>
        <taxon>Linum</taxon>
    </lineage>
</organism>
<gene>
    <name evidence="2" type="ORF">LITE_LOCUS50423</name>
</gene>
<proteinExistence type="predicted"/>
<dbReference type="GO" id="GO:0004601">
    <property type="term" value="F:peroxidase activity"/>
    <property type="evidence" value="ECO:0007669"/>
    <property type="project" value="InterPro"/>
</dbReference>